<reference evidence="2" key="1">
    <citation type="submission" date="2016-11" db="EMBL/GenBank/DDBJ databases">
        <authorList>
            <person name="Varghese N."/>
            <person name="Submissions S."/>
        </authorList>
    </citation>
    <scope>NUCLEOTIDE SEQUENCE [LARGE SCALE GENOMIC DNA]</scope>
    <source>
        <strain evidence="2">DSM 17957</strain>
    </source>
</reference>
<dbReference type="STRING" id="1121919.SAMN02745975_02879"/>
<dbReference type="Proteomes" id="UP000184536">
    <property type="component" value="Unassembled WGS sequence"/>
</dbReference>
<evidence type="ECO:0000313" key="1">
    <source>
        <dbReference type="EMBL" id="SHJ78757.1"/>
    </source>
</evidence>
<organism evidence="1 2">
    <name type="scientific">Geosporobacter subterraneus DSM 17957</name>
    <dbReference type="NCBI Taxonomy" id="1121919"/>
    <lineage>
        <taxon>Bacteria</taxon>
        <taxon>Bacillati</taxon>
        <taxon>Bacillota</taxon>
        <taxon>Clostridia</taxon>
        <taxon>Peptostreptococcales</taxon>
        <taxon>Thermotaleaceae</taxon>
        <taxon>Geosporobacter</taxon>
    </lineage>
</organism>
<accession>A0A1M6M5R3</accession>
<protein>
    <submittedName>
        <fullName evidence="1">Uncharacterized protein</fullName>
    </submittedName>
</protein>
<dbReference type="AlphaFoldDB" id="A0A1M6M5R3"/>
<proteinExistence type="predicted"/>
<evidence type="ECO:0000313" key="2">
    <source>
        <dbReference type="Proteomes" id="UP000184536"/>
    </source>
</evidence>
<dbReference type="EMBL" id="FQZV01000041">
    <property type="protein sequence ID" value="SHJ78757.1"/>
    <property type="molecule type" value="Genomic_DNA"/>
</dbReference>
<keyword evidence="2" id="KW-1185">Reference proteome</keyword>
<sequence>MRATVFIYLVRIIFGKEAFEMLVRLYAGEIILGKIQLEDVPKGLYKRVYEYLVDMGYIEPEAPEAE</sequence>
<name>A0A1M6M5R3_9FIRM</name>
<gene>
    <name evidence="1" type="ORF">SAMN02745975_02879</name>
</gene>